<comment type="subcellular location">
    <subcellularLocation>
        <location evidence="1">Cytoplasm</location>
    </subcellularLocation>
</comment>
<sequence>ISLTGIFDPADKRYSEAEEFRQVHAADPDAQRVVELAKGIEGLKRQWGVHAAGVIMSSDPLIDIIPIMRRPQDGAVITQFDYPTSEGLGLIKMDFLGLRNLTILDDALENIVMNGKEPVVLEDLELTDRATYELLGRGDTLGVFQLDGGGMRSLLRLMRPDNFEDISAVGALYRPGPMGANSHTNYALRKTGAQQVTPIHPELEEPLAEILGTTYGLIVYQEQVMAIAQRVAGYSLGQADILRRAMGKKKKSELDKQFEGFSGGMIERGFSMAAVQTLWDILLPFSDYAFNKAHSAAYGVISYWTAYLKANYPTEYMAALLTSVRDDKDKSALYLGECRHMGITVLPPDVNSSAANFTAVGTDIRFGLTAVRNVGANVVDAIVRSREEKGEFASFTDFLDKVPAVVCNKRTIESLIKAGAFDSLGHPRRALLLVHEQAVDAVIGVKRKEAEGQFDLFADVFGGDDDPGFAVAIPDLPDWDKKQRLAFEREMLGLYVSDHPLSGIEHVLAAAADVSIATLMADEHRPDGSTVVIAGLITSLQRKMSKQGNPWAAVTIEDMEGAVEIMFFGETYLAYSTVLAEDAVVVVRGRVRRRDETMQLQAMEVSLPDVSVTADSPVVVSMAVARCTPPLVERLREVLSTHPGVTEVHLRLTQPGRATVMRLDDGLRVERSPSLFGDLKALLGPSCLAS</sequence>
<evidence type="ECO:0000313" key="13">
    <source>
        <dbReference type="EMBL" id="RHA41572.1"/>
    </source>
</evidence>
<feature type="domain" description="DNA polymerase helix-hairpin-helix motif" evidence="11">
    <location>
        <begin position="342"/>
        <end position="431"/>
    </location>
</feature>
<dbReference type="Gene3D" id="2.40.50.140">
    <property type="entry name" value="Nucleic acid-binding proteins"/>
    <property type="match status" value="1"/>
</dbReference>
<dbReference type="InterPro" id="IPR029460">
    <property type="entry name" value="DNAPol_HHH"/>
</dbReference>
<name>A0A413RLX9_9CELL</name>
<dbReference type="NCBIfam" id="TIGR00594">
    <property type="entry name" value="polc"/>
    <property type="match status" value="1"/>
</dbReference>
<dbReference type="OrthoDB" id="9803237at2"/>
<feature type="non-terminal residue" evidence="13">
    <location>
        <position position="1"/>
    </location>
</feature>
<evidence type="ECO:0000256" key="7">
    <source>
        <dbReference type="ARBA" id="ARBA00022932"/>
    </source>
</evidence>
<protein>
    <recommendedName>
        <fullName evidence="3">DNA-directed DNA polymerase</fullName>
        <ecNumber evidence="3">2.7.7.7</ecNumber>
    </recommendedName>
</protein>
<proteinExistence type="inferred from homology"/>
<dbReference type="EMBL" id="QWKP01000184">
    <property type="protein sequence ID" value="RHA41572.1"/>
    <property type="molecule type" value="Genomic_DNA"/>
</dbReference>
<evidence type="ECO:0000256" key="6">
    <source>
        <dbReference type="ARBA" id="ARBA00022705"/>
    </source>
</evidence>
<accession>A0A413RLX9</accession>
<dbReference type="InterPro" id="IPR011708">
    <property type="entry name" value="DNA_pol3_alpha_NTPase_dom"/>
</dbReference>
<evidence type="ECO:0000259" key="11">
    <source>
        <dbReference type="Pfam" id="PF14579"/>
    </source>
</evidence>
<evidence type="ECO:0000313" key="14">
    <source>
        <dbReference type="Proteomes" id="UP000283374"/>
    </source>
</evidence>
<evidence type="ECO:0000256" key="4">
    <source>
        <dbReference type="ARBA" id="ARBA00022679"/>
    </source>
</evidence>
<dbReference type="GO" id="GO:0003676">
    <property type="term" value="F:nucleic acid binding"/>
    <property type="evidence" value="ECO:0007669"/>
    <property type="project" value="InterPro"/>
</dbReference>
<reference evidence="13 14" key="1">
    <citation type="submission" date="2018-08" db="EMBL/GenBank/DDBJ databases">
        <title>Cellulomonas rhizosphaerae sp. nov., a novel actinomycete isolated from soil.</title>
        <authorList>
            <person name="Tian Y."/>
        </authorList>
    </citation>
    <scope>NUCLEOTIDE SEQUENCE [LARGE SCALE GENOMIC DNA]</scope>
    <source>
        <strain evidence="13 14">NEAU-TCZ24</strain>
    </source>
</reference>
<keyword evidence="7" id="KW-0239">DNA-directed DNA polymerase</keyword>
<dbReference type="InterPro" id="IPR012340">
    <property type="entry name" value="NA-bd_OB-fold"/>
</dbReference>
<dbReference type="PANTHER" id="PTHR32294:SF0">
    <property type="entry name" value="DNA POLYMERASE III SUBUNIT ALPHA"/>
    <property type="match status" value="1"/>
</dbReference>
<keyword evidence="6" id="KW-0235">DNA replication</keyword>
<dbReference type="Gene3D" id="1.10.10.1600">
    <property type="entry name" value="Bacterial DNA polymerase III alpha subunit, thumb domain"/>
    <property type="match status" value="1"/>
</dbReference>
<evidence type="ECO:0000256" key="5">
    <source>
        <dbReference type="ARBA" id="ARBA00022695"/>
    </source>
</evidence>
<evidence type="ECO:0000259" key="10">
    <source>
        <dbReference type="Pfam" id="PF07733"/>
    </source>
</evidence>
<dbReference type="Pfam" id="PF14579">
    <property type="entry name" value="HHH_6"/>
    <property type="match status" value="1"/>
</dbReference>
<feature type="domain" description="DNA polymerase III alpha subunit finger" evidence="12">
    <location>
        <begin position="100"/>
        <end position="269"/>
    </location>
</feature>
<evidence type="ECO:0000256" key="3">
    <source>
        <dbReference type="ARBA" id="ARBA00012417"/>
    </source>
</evidence>
<dbReference type="GO" id="GO:0005737">
    <property type="term" value="C:cytoplasm"/>
    <property type="evidence" value="ECO:0007669"/>
    <property type="project" value="UniProtKB-SubCell"/>
</dbReference>
<feature type="domain" description="Bacterial DNA polymerase III alpha subunit NTPase" evidence="10">
    <location>
        <begin position="11"/>
        <end position="97"/>
    </location>
</feature>
<dbReference type="InterPro" id="IPR004805">
    <property type="entry name" value="DnaE2/DnaE/PolC"/>
</dbReference>
<evidence type="ECO:0000256" key="2">
    <source>
        <dbReference type="ARBA" id="ARBA00009496"/>
    </source>
</evidence>
<dbReference type="InterPro" id="IPR004365">
    <property type="entry name" value="NA-bd_OB_tRNA"/>
</dbReference>
<gene>
    <name evidence="13" type="primary">dnaE</name>
    <name evidence="13" type="ORF">D1825_08530</name>
</gene>
<dbReference type="CDD" id="cd04485">
    <property type="entry name" value="DnaE_OBF"/>
    <property type="match status" value="1"/>
</dbReference>
<dbReference type="PANTHER" id="PTHR32294">
    <property type="entry name" value="DNA POLYMERASE III SUBUNIT ALPHA"/>
    <property type="match status" value="1"/>
</dbReference>
<comment type="catalytic activity">
    <reaction evidence="8">
        <text>DNA(n) + a 2'-deoxyribonucleoside 5'-triphosphate = DNA(n+1) + diphosphate</text>
        <dbReference type="Rhea" id="RHEA:22508"/>
        <dbReference type="Rhea" id="RHEA-COMP:17339"/>
        <dbReference type="Rhea" id="RHEA-COMP:17340"/>
        <dbReference type="ChEBI" id="CHEBI:33019"/>
        <dbReference type="ChEBI" id="CHEBI:61560"/>
        <dbReference type="ChEBI" id="CHEBI:173112"/>
        <dbReference type="EC" id="2.7.7.7"/>
    </reaction>
</comment>
<evidence type="ECO:0000256" key="8">
    <source>
        <dbReference type="ARBA" id="ARBA00049244"/>
    </source>
</evidence>
<comment type="similarity">
    <text evidence="2">Belongs to the DNA polymerase type-C family. DnaE subfamily.</text>
</comment>
<feature type="domain" description="OB" evidence="9">
    <location>
        <begin position="531"/>
        <end position="605"/>
    </location>
</feature>
<dbReference type="Gene3D" id="1.10.150.870">
    <property type="match status" value="1"/>
</dbReference>
<evidence type="ECO:0000256" key="1">
    <source>
        <dbReference type="ARBA" id="ARBA00004496"/>
    </source>
</evidence>
<evidence type="ECO:0000259" key="9">
    <source>
        <dbReference type="Pfam" id="PF01336"/>
    </source>
</evidence>
<keyword evidence="5 13" id="KW-0548">Nucleotidyltransferase</keyword>
<dbReference type="Proteomes" id="UP000283374">
    <property type="component" value="Unassembled WGS sequence"/>
</dbReference>
<dbReference type="RefSeq" id="WP_118767006.1">
    <property type="nucleotide sequence ID" value="NZ_QWKP01000184.1"/>
</dbReference>
<comment type="caution">
    <text evidence="13">The sequence shown here is derived from an EMBL/GenBank/DDBJ whole genome shotgun (WGS) entry which is preliminary data.</text>
</comment>
<dbReference type="Pfam" id="PF07733">
    <property type="entry name" value="DNA_pol3_alpha"/>
    <property type="match status" value="1"/>
</dbReference>
<dbReference type="EC" id="2.7.7.7" evidence="3"/>
<keyword evidence="14" id="KW-1185">Reference proteome</keyword>
<dbReference type="Pfam" id="PF17657">
    <property type="entry name" value="DNA_pol3_finger"/>
    <property type="match status" value="1"/>
</dbReference>
<dbReference type="AlphaFoldDB" id="A0A413RLX9"/>
<dbReference type="GO" id="GO:0003887">
    <property type="term" value="F:DNA-directed DNA polymerase activity"/>
    <property type="evidence" value="ECO:0007669"/>
    <property type="project" value="UniProtKB-KW"/>
</dbReference>
<dbReference type="InterPro" id="IPR041931">
    <property type="entry name" value="DNA_pol3_alpha_thumb_dom"/>
</dbReference>
<keyword evidence="4 13" id="KW-0808">Transferase</keyword>
<dbReference type="InterPro" id="IPR040982">
    <property type="entry name" value="DNA_pol3_finger"/>
</dbReference>
<evidence type="ECO:0000259" key="12">
    <source>
        <dbReference type="Pfam" id="PF17657"/>
    </source>
</evidence>
<organism evidence="13 14">
    <name type="scientific">Cellulomonas rhizosphaerae</name>
    <dbReference type="NCBI Taxonomy" id="2293719"/>
    <lineage>
        <taxon>Bacteria</taxon>
        <taxon>Bacillati</taxon>
        <taxon>Actinomycetota</taxon>
        <taxon>Actinomycetes</taxon>
        <taxon>Micrococcales</taxon>
        <taxon>Cellulomonadaceae</taxon>
        <taxon>Cellulomonas</taxon>
    </lineage>
</organism>
<dbReference type="GO" id="GO:0008408">
    <property type="term" value="F:3'-5' exonuclease activity"/>
    <property type="evidence" value="ECO:0007669"/>
    <property type="project" value="InterPro"/>
</dbReference>
<dbReference type="GO" id="GO:0006260">
    <property type="term" value="P:DNA replication"/>
    <property type="evidence" value="ECO:0007669"/>
    <property type="project" value="UniProtKB-KW"/>
</dbReference>
<dbReference type="Pfam" id="PF01336">
    <property type="entry name" value="tRNA_anti-codon"/>
    <property type="match status" value="1"/>
</dbReference>